<dbReference type="PROSITE" id="PS00028">
    <property type="entry name" value="ZINC_FINGER_C2H2_1"/>
    <property type="match status" value="2"/>
</dbReference>
<keyword evidence="7" id="KW-0539">Nucleus</keyword>
<evidence type="ECO:0000256" key="4">
    <source>
        <dbReference type="ARBA" id="ARBA00022833"/>
    </source>
</evidence>
<reference evidence="10 11" key="1">
    <citation type="submission" date="2015-09" db="EMBL/GenBank/DDBJ databases">
        <title>Draft genome of the scarab beetle Oryctes borbonicus.</title>
        <authorList>
            <person name="Meyer J.M."/>
            <person name="Markov G.V."/>
            <person name="Baskaran P."/>
            <person name="Herrmann M."/>
            <person name="Sommer R.J."/>
            <person name="Roedelsperger C."/>
        </authorList>
    </citation>
    <scope>NUCLEOTIDE SEQUENCE [LARGE SCALE GENOMIC DNA]</scope>
    <source>
        <strain evidence="10">OB123</strain>
        <tissue evidence="10">Whole animal</tissue>
    </source>
</reference>
<evidence type="ECO:0000256" key="1">
    <source>
        <dbReference type="ARBA" id="ARBA00004123"/>
    </source>
</evidence>
<dbReference type="GO" id="GO:0006357">
    <property type="term" value="P:regulation of transcription by RNA polymerase II"/>
    <property type="evidence" value="ECO:0007669"/>
    <property type="project" value="TreeGrafter"/>
</dbReference>
<keyword evidence="11" id="KW-1185">Reference proteome</keyword>
<evidence type="ECO:0000256" key="6">
    <source>
        <dbReference type="ARBA" id="ARBA00023163"/>
    </source>
</evidence>
<dbReference type="InterPro" id="IPR051061">
    <property type="entry name" value="Zinc_finger_trans_reg"/>
</dbReference>
<evidence type="ECO:0000256" key="3">
    <source>
        <dbReference type="ARBA" id="ARBA00022771"/>
    </source>
</evidence>
<organism evidence="10 11">
    <name type="scientific">Oryctes borbonicus</name>
    <dbReference type="NCBI Taxonomy" id="1629725"/>
    <lineage>
        <taxon>Eukaryota</taxon>
        <taxon>Metazoa</taxon>
        <taxon>Ecdysozoa</taxon>
        <taxon>Arthropoda</taxon>
        <taxon>Hexapoda</taxon>
        <taxon>Insecta</taxon>
        <taxon>Pterygota</taxon>
        <taxon>Neoptera</taxon>
        <taxon>Endopterygota</taxon>
        <taxon>Coleoptera</taxon>
        <taxon>Polyphaga</taxon>
        <taxon>Scarabaeiformia</taxon>
        <taxon>Scarabaeidae</taxon>
        <taxon>Dynastinae</taxon>
        <taxon>Oryctes</taxon>
    </lineage>
</organism>
<keyword evidence="3 8" id="KW-0863">Zinc-finger</keyword>
<dbReference type="AlphaFoldDB" id="A0A0T6AWQ2"/>
<dbReference type="InterPro" id="IPR013087">
    <property type="entry name" value="Znf_C2H2_type"/>
</dbReference>
<comment type="caution">
    <text evidence="10">The sequence shown here is derived from an EMBL/GenBank/DDBJ whole genome shotgun (WGS) entry which is preliminary data.</text>
</comment>
<evidence type="ECO:0000259" key="9">
    <source>
        <dbReference type="PROSITE" id="PS50157"/>
    </source>
</evidence>
<accession>A0A0T6AWQ2</accession>
<feature type="domain" description="C2H2-type" evidence="9">
    <location>
        <begin position="259"/>
        <end position="288"/>
    </location>
</feature>
<evidence type="ECO:0000313" key="11">
    <source>
        <dbReference type="Proteomes" id="UP000051574"/>
    </source>
</evidence>
<proteinExistence type="predicted"/>
<dbReference type="Gene3D" id="3.30.160.60">
    <property type="entry name" value="Classic Zinc Finger"/>
    <property type="match status" value="2"/>
</dbReference>
<keyword evidence="5" id="KW-0805">Transcription regulation</keyword>
<keyword evidence="2" id="KW-0479">Metal-binding</keyword>
<dbReference type="SMART" id="SM00355">
    <property type="entry name" value="ZnF_C2H2"/>
    <property type="match status" value="4"/>
</dbReference>
<dbReference type="PANTHER" id="PTHR46179:SF13">
    <property type="entry name" value="C2H2-TYPE DOMAIN-CONTAINING PROTEIN"/>
    <property type="match status" value="1"/>
</dbReference>
<protein>
    <recommendedName>
        <fullName evidence="9">C2H2-type domain-containing protein</fullName>
    </recommendedName>
</protein>
<name>A0A0T6AWQ2_9SCAR</name>
<evidence type="ECO:0000256" key="2">
    <source>
        <dbReference type="ARBA" id="ARBA00022723"/>
    </source>
</evidence>
<sequence length="357" mass="41521">MRDTNKRKREEESYYLQTVTENSNFQGGTTVSIQNMQTPVIEQNPTYNQSLLLNQPIIQNQQLLYQLQRTTDAQQNLVYLIVPTNENIQVQSVPLTVVNDQQNTAQYVTSSQLTQDGNQTENTIILQDIKEEVTEVKTELFLEENINSNSEKNIEYSYNTPQSQSKNENSTCTANTGYNQVYIKTVSNPKDNSSKPHWYHCDYKDCSESFYSLYEKKQHLDAHIFPENTEFKCSICNMVFEKAIDRNKHVESHAIPPTFKCKQCQKDFAYFTVLVKHLEEKKCSNKNPVTCFFCETKLADYDELVRHNHLNMKQCLCGTKICGSQAYELHLSVCKIRKSFGKVQNQFEKKRLKTRKT</sequence>
<evidence type="ECO:0000256" key="5">
    <source>
        <dbReference type="ARBA" id="ARBA00023015"/>
    </source>
</evidence>
<evidence type="ECO:0000313" key="10">
    <source>
        <dbReference type="EMBL" id="KRT79599.1"/>
    </source>
</evidence>
<dbReference type="InterPro" id="IPR036236">
    <property type="entry name" value="Znf_C2H2_sf"/>
</dbReference>
<dbReference type="GO" id="GO:0005634">
    <property type="term" value="C:nucleus"/>
    <property type="evidence" value="ECO:0007669"/>
    <property type="project" value="UniProtKB-SubCell"/>
</dbReference>
<gene>
    <name evidence="10" type="ORF">AMK59_7719</name>
</gene>
<dbReference type="EMBL" id="LJIG01022618">
    <property type="protein sequence ID" value="KRT79599.1"/>
    <property type="molecule type" value="Genomic_DNA"/>
</dbReference>
<dbReference type="OrthoDB" id="6754605at2759"/>
<dbReference type="PANTHER" id="PTHR46179">
    <property type="entry name" value="ZINC FINGER PROTEIN"/>
    <property type="match status" value="1"/>
</dbReference>
<comment type="subcellular location">
    <subcellularLocation>
        <location evidence="1">Nucleus</location>
    </subcellularLocation>
</comment>
<keyword evidence="6" id="KW-0804">Transcription</keyword>
<dbReference type="PROSITE" id="PS50157">
    <property type="entry name" value="ZINC_FINGER_C2H2_2"/>
    <property type="match status" value="1"/>
</dbReference>
<dbReference type="GO" id="GO:0008270">
    <property type="term" value="F:zinc ion binding"/>
    <property type="evidence" value="ECO:0007669"/>
    <property type="project" value="UniProtKB-KW"/>
</dbReference>
<dbReference type="SUPFAM" id="SSF57667">
    <property type="entry name" value="beta-beta-alpha zinc fingers"/>
    <property type="match status" value="1"/>
</dbReference>
<evidence type="ECO:0000256" key="7">
    <source>
        <dbReference type="ARBA" id="ARBA00023242"/>
    </source>
</evidence>
<dbReference type="Proteomes" id="UP000051574">
    <property type="component" value="Unassembled WGS sequence"/>
</dbReference>
<keyword evidence="4" id="KW-0862">Zinc</keyword>
<evidence type="ECO:0000256" key="8">
    <source>
        <dbReference type="PROSITE-ProRule" id="PRU00042"/>
    </source>
</evidence>